<name>A0A5B6VE06_9ROSI</name>
<sequence>MLGNLNINTVSKEGAGEENSSDICPYEPGSVLNNGTVEEIHVFFRANSESLDINDMSDAATDAKSTFEQDMCLEGSHDFEDDKDCNLSPDLLRMVEQDEKQILPYKKQIMRFGYCWSTMKGDCISYTKRCHKFQNYGNKISMPHLSPHDISVDFLYVGTPTEATLFSLIYGMEAASPIEVETYSFRVLPELKLDKTE</sequence>
<reference evidence="2" key="1">
    <citation type="submission" date="2019-08" db="EMBL/GenBank/DDBJ databases">
        <authorList>
            <person name="Liu F."/>
        </authorList>
    </citation>
    <scope>NUCLEOTIDE SEQUENCE [LARGE SCALE GENOMIC DNA]</scope>
    <source>
        <strain evidence="2">PA1801</strain>
        <tissue evidence="2">Leaf</tissue>
    </source>
</reference>
<feature type="region of interest" description="Disordered" evidence="1">
    <location>
        <begin position="1"/>
        <end position="22"/>
    </location>
</feature>
<accession>A0A5B6VE06</accession>
<feature type="compositionally biased region" description="Polar residues" evidence="1">
    <location>
        <begin position="1"/>
        <end position="11"/>
    </location>
</feature>
<keyword evidence="3" id="KW-1185">Reference proteome</keyword>
<gene>
    <name evidence="2" type="ORF">EPI10_002316</name>
</gene>
<proteinExistence type="predicted"/>
<evidence type="ECO:0000256" key="1">
    <source>
        <dbReference type="SAM" id="MobiDB-lite"/>
    </source>
</evidence>
<dbReference type="Proteomes" id="UP000325315">
    <property type="component" value="Unassembled WGS sequence"/>
</dbReference>
<keyword evidence="2" id="KW-0808">Transferase</keyword>
<dbReference type="GO" id="GO:0008168">
    <property type="term" value="F:methyltransferase activity"/>
    <property type="evidence" value="ECO:0007669"/>
    <property type="project" value="UniProtKB-KW"/>
</dbReference>
<dbReference type="GO" id="GO:0032259">
    <property type="term" value="P:methylation"/>
    <property type="evidence" value="ECO:0007669"/>
    <property type="project" value="UniProtKB-KW"/>
</dbReference>
<comment type="caution">
    <text evidence="2">The sequence shown here is derived from an EMBL/GenBank/DDBJ whole genome shotgun (WGS) entry which is preliminary data.</text>
</comment>
<protein>
    <submittedName>
        <fullName evidence="2">Trans-resveratrol di-O-methyltransferase-like</fullName>
    </submittedName>
</protein>
<dbReference type="EMBL" id="SMMG02000007">
    <property type="protein sequence ID" value="KAA3467291.1"/>
    <property type="molecule type" value="Genomic_DNA"/>
</dbReference>
<dbReference type="AlphaFoldDB" id="A0A5B6VE06"/>
<evidence type="ECO:0000313" key="2">
    <source>
        <dbReference type="EMBL" id="KAA3467291.1"/>
    </source>
</evidence>
<organism evidence="2 3">
    <name type="scientific">Gossypium australe</name>
    <dbReference type="NCBI Taxonomy" id="47621"/>
    <lineage>
        <taxon>Eukaryota</taxon>
        <taxon>Viridiplantae</taxon>
        <taxon>Streptophyta</taxon>
        <taxon>Embryophyta</taxon>
        <taxon>Tracheophyta</taxon>
        <taxon>Spermatophyta</taxon>
        <taxon>Magnoliopsida</taxon>
        <taxon>eudicotyledons</taxon>
        <taxon>Gunneridae</taxon>
        <taxon>Pentapetalae</taxon>
        <taxon>rosids</taxon>
        <taxon>malvids</taxon>
        <taxon>Malvales</taxon>
        <taxon>Malvaceae</taxon>
        <taxon>Malvoideae</taxon>
        <taxon>Gossypium</taxon>
    </lineage>
</organism>
<keyword evidence="2" id="KW-0489">Methyltransferase</keyword>
<evidence type="ECO:0000313" key="3">
    <source>
        <dbReference type="Proteomes" id="UP000325315"/>
    </source>
</evidence>